<dbReference type="AlphaFoldDB" id="A0A9D3YJU9"/>
<dbReference type="EMBL" id="JAIWYP010000015">
    <property type="protein sequence ID" value="KAH3699508.1"/>
    <property type="molecule type" value="Genomic_DNA"/>
</dbReference>
<organism evidence="1 2">
    <name type="scientific">Dreissena polymorpha</name>
    <name type="common">Zebra mussel</name>
    <name type="synonym">Mytilus polymorpha</name>
    <dbReference type="NCBI Taxonomy" id="45954"/>
    <lineage>
        <taxon>Eukaryota</taxon>
        <taxon>Metazoa</taxon>
        <taxon>Spiralia</taxon>
        <taxon>Lophotrochozoa</taxon>
        <taxon>Mollusca</taxon>
        <taxon>Bivalvia</taxon>
        <taxon>Autobranchia</taxon>
        <taxon>Heteroconchia</taxon>
        <taxon>Euheterodonta</taxon>
        <taxon>Imparidentia</taxon>
        <taxon>Neoheterodontei</taxon>
        <taxon>Myida</taxon>
        <taxon>Dreissenoidea</taxon>
        <taxon>Dreissenidae</taxon>
        <taxon>Dreissena</taxon>
    </lineage>
</organism>
<accession>A0A9D3YJU9</accession>
<comment type="caution">
    <text evidence="1">The sequence shown here is derived from an EMBL/GenBank/DDBJ whole genome shotgun (WGS) entry which is preliminary data.</text>
</comment>
<keyword evidence="2" id="KW-1185">Reference proteome</keyword>
<reference evidence="1" key="1">
    <citation type="journal article" date="2019" name="bioRxiv">
        <title>The Genome of the Zebra Mussel, Dreissena polymorpha: A Resource for Invasive Species Research.</title>
        <authorList>
            <person name="McCartney M.A."/>
            <person name="Auch B."/>
            <person name="Kono T."/>
            <person name="Mallez S."/>
            <person name="Zhang Y."/>
            <person name="Obille A."/>
            <person name="Becker A."/>
            <person name="Abrahante J.E."/>
            <person name="Garbe J."/>
            <person name="Badalamenti J.P."/>
            <person name="Herman A."/>
            <person name="Mangelson H."/>
            <person name="Liachko I."/>
            <person name="Sullivan S."/>
            <person name="Sone E.D."/>
            <person name="Koren S."/>
            <person name="Silverstein K.A.T."/>
            <person name="Beckman K.B."/>
            <person name="Gohl D.M."/>
        </authorList>
    </citation>
    <scope>NUCLEOTIDE SEQUENCE</scope>
    <source>
        <strain evidence="1">Duluth1</strain>
        <tissue evidence="1">Whole animal</tissue>
    </source>
</reference>
<dbReference type="Proteomes" id="UP000828390">
    <property type="component" value="Unassembled WGS sequence"/>
</dbReference>
<proteinExistence type="predicted"/>
<name>A0A9D3YJU9_DREPO</name>
<sequence length="59" mass="6624">MCCRRDDGQLVTDQHMGHFGHVFDAYPNSQVNGTCHTRKAQKGEVCDDSCQCDNGWYSA</sequence>
<evidence type="ECO:0000313" key="1">
    <source>
        <dbReference type="EMBL" id="KAH3699508.1"/>
    </source>
</evidence>
<reference evidence="1" key="2">
    <citation type="submission" date="2020-11" db="EMBL/GenBank/DDBJ databases">
        <authorList>
            <person name="McCartney M.A."/>
            <person name="Auch B."/>
            <person name="Kono T."/>
            <person name="Mallez S."/>
            <person name="Becker A."/>
            <person name="Gohl D.M."/>
            <person name="Silverstein K.A.T."/>
            <person name="Koren S."/>
            <person name="Bechman K.B."/>
            <person name="Herman A."/>
            <person name="Abrahante J.E."/>
            <person name="Garbe J."/>
        </authorList>
    </citation>
    <scope>NUCLEOTIDE SEQUENCE</scope>
    <source>
        <strain evidence="1">Duluth1</strain>
        <tissue evidence="1">Whole animal</tissue>
    </source>
</reference>
<evidence type="ECO:0000313" key="2">
    <source>
        <dbReference type="Proteomes" id="UP000828390"/>
    </source>
</evidence>
<protein>
    <submittedName>
        <fullName evidence="1">Uncharacterized protein</fullName>
    </submittedName>
</protein>
<gene>
    <name evidence="1" type="ORF">DPMN_074464</name>
</gene>